<sequence>MQHPQFTHWLDALSIGTMLATLAGWLPSLAALASLIWSCIRILETRTVQDWLARLHKLSRERKK</sequence>
<dbReference type="RefSeq" id="WP_186948420.1">
    <property type="nucleotide sequence ID" value="NZ_JACOGF010000008.1"/>
</dbReference>
<keyword evidence="1" id="KW-1133">Transmembrane helix</keyword>
<keyword evidence="3" id="KW-1185">Reference proteome</keyword>
<comment type="caution">
    <text evidence="2">The sequence shown here is derived from an EMBL/GenBank/DDBJ whole genome shotgun (WGS) entry which is preliminary data.</text>
</comment>
<keyword evidence="1" id="KW-0472">Membrane</keyword>
<dbReference type="EMBL" id="JACOGF010000008">
    <property type="protein sequence ID" value="MBC3919156.1"/>
    <property type="molecule type" value="Genomic_DNA"/>
</dbReference>
<keyword evidence="1" id="KW-0812">Transmembrane</keyword>
<gene>
    <name evidence="2" type="ORF">H8L32_16815</name>
</gene>
<reference evidence="2 3" key="1">
    <citation type="submission" date="2020-08" db="EMBL/GenBank/DDBJ databases">
        <title>Novel species isolated from subtropical streams in China.</title>
        <authorList>
            <person name="Lu H."/>
        </authorList>
    </citation>
    <scope>NUCLEOTIDE SEQUENCE [LARGE SCALE GENOMIC DNA]</scope>
    <source>
        <strain evidence="2 3">CY18W</strain>
    </source>
</reference>
<organism evidence="2 3">
    <name type="scientific">Undibacterium hunanense</name>
    <dbReference type="NCBI Taxonomy" id="2762292"/>
    <lineage>
        <taxon>Bacteria</taxon>
        <taxon>Pseudomonadati</taxon>
        <taxon>Pseudomonadota</taxon>
        <taxon>Betaproteobacteria</taxon>
        <taxon>Burkholderiales</taxon>
        <taxon>Oxalobacteraceae</taxon>
        <taxon>Undibacterium</taxon>
    </lineage>
</organism>
<protein>
    <submittedName>
        <fullName evidence="2">Uncharacterized protein</fullName>
    </submittedName>
</protein>
<feature type="transmembrane region" description="Helical" evidence="1">
    <location>
        <begin position="12"/>
        <end position="37"/>
    </location>
</feature>
<evidence type="ECO:0000313" key="3">
    <source>
        <dbReference type="Proteomes" id="UP000650424"/>
    </source>
</evidence>
<name>A0ABR6ZTE6_9BURK</name>
<proteinExistence type="predicted"/>
<evidence type="ECO:0000256" key="1">
    <source>
        <dbReference type="SAM" id="Phobius"/>
    </source>
</evidence>
<dbReference type="Proteomes" id="UP000650424">
    <property type="component" value="Unassembled WGS sequence"/>
</dbReference>
<accession>A0ABR6ZTE6</accession>
<evidence type="ECO:0000313" key="2">
    <source>
        <dbReference type="EMBL" id="MBC3919156.1"/>
    </source>
</evidence>